<dbReference type="Proteomes" id="UP000029641">
    <property type="component" value="Unassembled WGS sequence"/>
</dbReference>
<comment type="caution">
    <text evidence="1">The sequence shown here is derived from an EMBL/GenBank/DDBJ whole genome shotgun (WGS) entry which is preliminary data.</text>
</comment>
<dbReference type="InterPro" id="IPR048098">
    <property type="entry name" value="MobB"/>
</dbReference>
<evidence type="ECO:0000313" key="4">
    <source>
        <dbReference type="Proteomes" id="UP000029641"/>
    </source>
</evidence>
<dbReference type="InterPro" id="IPR043766">
    <property type="entry name" value="BfmA-like"/>
</dbReference>
<gene>
    <name evidence="1" type="ORF">JCM19301_1713</name>
    <name evidence="2" type="ORF">JCM19302_1273</name>
    <name evidence="3" type="ORF">JCM19538_723</name>
</gene>
<reference evidence="5" key="1">
    <citation type="journal article" date="2014" name="Genome Announc.">
        <title>Draft Genome Sequence of Marine Flavobacterium Jejuia pallidilutea Strain 11shimoA1 and Pigmentation Mutants.</title>
        <authorList>
            <person name="Takatani N."/>
            <person name="Nakanishi M."/>
            <person name="Meirelles P."/>
            <person name="Mino S."/>
            <person name="Suda W."/>
            <person name="Oshima K."/>
            <person name="Hattori M."/>
            <person name="Ohkuma M."/>
            <person name="Hosokawa M."/>
            <person name="Miyashita K."/>
            <person name="Thompson F.L."/>
            <person name="Niwa A."/>
            <person name="Sawabe T."/>
            <person name="Sawabe T."/>
        </authorList>
    </citation>
    <scope>NUCLEOTIDE SEQUENCE [LARGE SCALE GENOMIC DNA]</scope>
    <source>
        <strain evidence="5">JCM 19538</strain>
    </source>
</reference>
<organism evidence="1 4">
    <name type="scientific">Jejuia pallidilutea</name>
    <dbReference type="NCBI Taxonomy" id="504487"/>
    <lineage>
        <taxon>Bacteria</taxon>
        <taxon>Pseudomonadati</taxon>
        <taxon>Bacteroidota</taxon>
        <taxon>Flavobacteriia</taxon>
        <taxon>Flavobacteriales</taxon>
        <taxon>Flavobacteriaceae</taxon>
        <taxon>Jejuia</taxon>
    </lineage>
</organism>
<evidence type="ECO:0000313" key="3">
    <source>
        <dbReference type="EMBL" id="GAL90256.1"/>
    </source>
</evidence>
<dbReference type="EMBL" id="BBNS01000016">
    <property type="protein sequence ID" value="GAL71833.1"/>
    <property type="molecule type" value="Genomic_DNA"/>
</dbReference>
<dbReference type="eggNOG" id="ENOG502Z7U6">
    <property type="taxonomic scope" value="Bacteria"/>
</dbReference>
<proteinExistence type="predicted"/>
<dbReference type="Proteomes" id="UP000030184">
    <property type="component" value="Unassembled WGS sequence"/>
</dbReference>
<dbReference type="Proteomes" id="UP000029646">
    <property type="component" value="Unassembled WGS sequence"/>
</dbReference>
<keyword evidence="5" id="KW-1185">Reference proteome</keyword>
<sequence>MIQVINYNIMYITITAQKLGGDYSQSAADFAEYLEKENQGLEQEDVEHFFNQYGDEIQAKDVVKEIDGNTAKLKKKEPKFYSITVSPSKHELKKLQNNSEDLKKYTRAIMRDYAASFNREINGKPITVDDIKYFAKIEYQRTFKGTDKQVKENQPFATKILQLKTDIRKIEQGQLDGNIKKMKSQISKLEAEAPHQSRSFGRKRIVQGMKKAGNQSHIHIIVSRKDASNSVSLSPGSKYKASEVQMHGKIVKRGFDRDAFFTKAESTFDKTFGYKRNYAESYKSKKDFIKNPKLYFTTLLGLPASEKAIAFNIISKSGLPILNIPTSQTQLVLKAIRTLKRGVDVAIKSGSIGI</sequence>
<evidence type="ECO:0000313" key="1">
    <source>
        <dbReference type="EMBL" id="GAL67998.1"/>
    </source>
</evidence>
<dbReference type="EMBL" id="BBNY01000070">
    <property type="protein sequence ID" value="GAL90256.1"/>
    <property type="molecule type" value="Genomic_DNA"/>
</dbReference>
<dbReference type="NCBIfam" id="NF041495">
    <property type="entry name" value="MobB_relaxase"/>
    <property type="match status" value="1"/>
</dbReference>
<accession>A0A090VVN8</accession>
<evidence type="ECO:0000313" key="2">
    <source>
        <dbReference type="EMBL" id="GAL71833.1"/>
    </source>
</evidence>
<evidence type="ECO:0000313" key="5">
    <source>
        <dbReference type="Proteomes" id="UP000030184"/>
    </source>
</evidence>
<name>A0A090VVN8_9FLAO</name>
<dbReference type="AlphaFoldDB" id="A0A090VVN8"/>
<dbReference type="STRING" id="504487.JCM19538_723"/>
<protein>
    <submittedName>
        <fullName evidence="1">Mobilization protein B</fullName>
    </submittedName>
</protein>
<dbReference type="Pfam" id="PF18976">
    <property type="entry name" value="DUF5712"/>
    <property type="match status" value="1"/>
</dbReference>
<dbReference type="EMBL" id="BBNR01000015">
    <property type="protein sequence ID" value="GAL67998.1"/>
    <property type="molecule type" value="Genomic_DNA"/>
</dbReference>